<name>A0A6S7JCV2_PARCT</name>
<keyword evidence="2" id="KW-1185">Reference proteome</keyword>
<evidence type="ECO:0000313" key="2">
    <source>
        <dbReference type="Proteomes" id="UP001152795"/>
    </source>
</evidence>
<proteinExistence type="predicted"/>
<gene>
    <name evidence="1" type="ORF">PACLA_8A007928</name>
</gene>
<accession>A0A6S7JCV2</accession>
<evidence type="ECO:0000313" key="1">
    <source>
        <dbReference type="EMBL" id="CAB4028697.1"/>
    </source>
</evidence>
<dbReference type="EMBL" id="CACRXK020015656">
    <property type="protein sequence ID" value="CAB4028697.1"/>
    <property type="molecule type" value="Genomic_DNA"/>
</dbReference>
<protein>
    <submittedName>
        <fullName evidence="1">Uncharacterized protein</fullName>
    </submittedName>
</protein>
<comment type="caution">
    <text evidence="1">The sequence shown here is derived from an EMBL/GenBank/DDBJ whole genome shotgun (WGS) entry which is preliminary data.</text>
</comment>
<dbReference type="AlphaFoldDB" id="A0A6S7JCV2"/>
<sequence length="155" mass="17738">MGKQKGGNFKRKKYQRSKQDGGFLGAIPMFLGNMFKPPQKRRRAPTRQRQYPPRQYYPPPQYYTHPPITRTRIRKKIQGGTQRGGIVKGEWGPHNLGGPVQITPRMIQRRQKSGFLTDAINTGVLDHYGEHDTTRKTLGLKKTTPKGGGFHKTRN</sequence>
<reference evidence="1" key="1">
    <citation type="submission" date="2020-04" db="EMBL/GenBank/DDBJ databases">
        <authorList>
            <person name="Alioto T."/>
            <person name="Alioto T."/>
            <person name="Gomez Garrido J."/>
        </authorList>
    </citation>
    <scope>NUCLEOTIDE SEQUENCE</scope>
    <source>
        <strain evidence="1">A484AB</strain>
    </source>
</reference>
<dbReference type="Proteomes" id="UP001152795">
    <property type="component" value="Unassembled WGS sequence"/>
</dbReference>
<organism evidence="1 2">
    <name type="scientific">Paramuricea clavata</name>
    <name type="common">Red gorgonian</name>
    <name type="synonym">Violescent sea-whip</name>
    <dbReference type="NCBI Taxonomy" id="317549"/>
    <lineage>
        <taxon>Eukaryota</taxon>
        <taxon>Metazoa</taxon>
        <taxon>Cnidaria</taxon>
        <taxon>Anthozoa</taxon>
        <taxon>Octocorallia</taxon>
        <taxon>Malacalcyonacea</taxon>
        <taxon>Plexauridae</taxon>
        <taxon>Paramuricea</taxon>
    </lineage>
</organism>